<dbReference type="RefSeq" id="WP_147138697.1">
    <property type="nucleotide sequence ID" value="NZ_BAABIJ010000002.1"/>
</dbReference>
<dbReference type="OrthoDB" id="5192868at2"/>
<protein>
    <submittedName>
        <fullName evidence="1">Uncharacterized protein</fullName>
    </submittedName>
</protein>
<organism evidence="1 2">
    <name type="scientific">Stackebrandtia albiflava</name>
    <dbReference type="NCBI Taxonomy" id="406432"/>
    <lineage>
        <taxon>Bacteria</taxon>
        <taxon>Bacillati</taxon>
        <taxon>Actinomycetota</taxon>
        <taxon>Actinomycetes</taxon>
        <taxon>Glycomycetales</taxon>
        <taxon>Glycomycetaceae</taxon>
        <taxon>Stackebrandtia</taxon>
    </lineage>
</organism>
<dbReference type="Proteomes" id="UP000321617">
    <property type="component" value="Unassembled WGS sequence"/>
</dbReference>
<evidence type="ECO:0000313" key="1">
    <source>
        <dbReference type="EMBL" id="TWJ11963.1"/>
    </source>
</evidence>
<evidence type="ECO:0000313" key="2">
    <source>
        <dbReference type="Proteomes" id="UP000321617"/>
    </source>
</evidence>
<dbReference type="AlphaFoldDB" id="A0A562V2A3"/>
<proteinExistence type="predicted"/>
<dbReference type="EMBL" id="VLLL01000006">
    <property type="protein sequence ID" value="TWJ11963.1"/>
    <property type="molecule type" value="Genomic_DNA"/>
</dbReference>
<sequence>MSKRDKYRQMLRAGLVGDYDTAERYGAELGEVSWQDSGVLVNALFTLTVQDKFDDDADRDDIRAFVRQLLDDYSTADPPLKPLMAEGLIRSVLGEDELYREIDKVEAIPTQTAIAYKLVSDANLSTEQIDELLADASELADRWSN</sequence>
<reference evidence="1 2" key="1">
    <citation type="journal article" date="2013" name="Stand. Genomic Sci.">
        <title>Genomic Encyclopedia of Type Strains, Phase I: The one thousand microbial genomes (KMG-I) project.</title>
        <authorList>
            <person name="Kyrpides N.C."/>
            <person name="Woyke T."/>
            <person name="Eisen J.A."/>
            <person name="Garrity G."/>
            <person name="Lilburn T.G."/>
            <person name="Beck B.J."/>
            <person name="Whitman W.B."/>
            <person name="Hugenholtz P."/>
            <person name="Klenk H.P."/>
        </authorList>
    </citation>
    <scope>NUCLEOTIDE SEQUENCE [LARGE SCALE GENOMIC DNA]</scope>
    <source>
        <strain evidence="1 2">DSM 45044</strain>
    </source>
</reference>
<name>A0A562V2A3_9ACTN</name>
<comment type="caution">
    <text evidence="1">The sequence shown here is derived from an EMBL/GenBank/DDBJ whole genome shotgun (WGS) entry which is preliminary data.</text>
</comment>
<keyword evidence="2" id="KW-1185">Reference proteome</keyword>
<gene>
    <name evidence="1" type="ORF">LX16_2706</name>
</gene>
<accession>A0A562V2A3</accession>